<evidence type="ECO:0000256" key="2">
    <source>
        <dbReference type="ARBA" id="ARBA00022448"/>
    </source>
</evidence>
<dbReference type="Pfam" id="PF00893">
    <property type="entry name" value="Multi_Drug_Res"/>
    <property type="match status" value="1"/>
</dbReference>
<keyword evidence="3" id="KW-1003">Cell membrane</keyword>
<dbReference type="RefSeq" id="WP_013260059.1">
    <property type="nucleotide sequence ID" value="NC_014365.1"/>
</dbReference>
<reference evidence="11 12" key="1">
    <citation type="journal article" date="2010" name="Stand. Genomic Sci.">
        <title>Complete genome sequence of Desulfarculus baarsii type strain (2st14).</title>
        <authorList>
            <person name="Sun H."/>
            <person name="Spring S."/>
            <person name="Lapidus A."/>
            <person name="Davenport K."/>
            <person name="Del Rio T.G."/>
            <person name="Tice H."/>
            <person name="Nolan M."/>
            <person name="Copeland A."/>
            <person name="Cheng J.F."/>
            <person name="Lucas S."/>
            <person name="Tapia R."/>
            <person name="Goodwin L."/>
            <person name="Pitluck S."/>
            <person name="Ivanova N."/>
            <person name="Pagani I."/>
            <person name="Mavromatis K."/>
            <person name="Ovchinnikova G."/>
            <person name="Pati A."/>
            <person name="Chen A."/>
            <person name="Palaniappan K."/>
            <person name="Hauser L."/>
            <person name="Chang Y.J."/>
            <person name="Jeffries C.D."/>
            <person name="Detter J.C."/>
            <person name="Han C."/>
            <person name="Rohde M."/>
            <person name="Brambilla E."/>
            <person name="Goker M."/>
            <person name="Woyke T."/>
            <person name="Bristow J."/>
            <person name="Eisen J.A."/>
            <person name="Markowitz V."/>
            <person name="Hugenholtz P."/>
            <person name="Kyrpides N.C."/>
            <person name="Klenk H.P."/>
            <person name="Land M."/>
        </authorList>
    </citation>
    <scope>NUCLEOTIDE SEQUENCE [LARGE SCALE GENOMIC DNA]</scope>
    <source>
        <strain evidence="12">ATCC 33931 / DSM 2075 / LMG 7858 / VKM B-1802 / 2st14</strain>
    </source>
</reference>
<feature type="transmembrane region" description="Helical" evidence="10">
    <location>
        <begin position="84"/>
        <end position="103"/>
    </location>
</feature>
<evidence type="ECO:0000256" key="3">
    <source>
        <dbReference type="ARBA" id="ARBA00022475"/>
    </source>
</evidence>
<evidence type="ECO:0000313" key="12">
    <source>
        <dbReference type="Proteomes" id="UP000009047"/>
    </source>
</evidence>
<dbReference type="OrthoDB" id="9808638at2"/>
<organism evidence="11 12">
    <name type="scientific">Desulfarculus baarsii (strain ATCC 33931 / DSM 2075 / LMG 7858 / VKM B-1802 / 2st14)</name>
    <dbReference type="NCBI Taxonomy" id="644282"/>
    <lineage>
        <taxon>Bacteria</taxon>
        <taxon>Pseudomonadati</taxon>
        <taxon>Thermodesulfobacteriota</taxon>
        <taxon>Desulfarculia</taxon>
        <taxon>Desulfarculales</taxon>
        <taxon>Desulfarculaceae</taxon>
        <taxon>Desulfarculus</taxon>
    </lineage>
</organism>
<keyword evidence="4 9" id="KW-0812">Transmembrane</keyword>
<keyword evidence="6 10" id="KW-0472">Membrane</keyword>
<accession>E1QM38</accession>
<feature type="transmembrane region" description="Helical" evidence="10">
    <location>
        <begin position="57"/>
        <end position="78"/>
    </location>
</feature>
<keyword evidence="12" id="KW-1185">Reference proteome</keyword>
<dbReference type="GO" id="GO:0005886">
    <property type="term" value="C:plasma membrane"/>
    <property type="evidence" value="ECO:0007669"/>
    <property type="project" value="UniProtKB-SubCell"/>
</dbReference>
<comment type="similarity">
    <text evidence="7">Belongs to the drug/metabolite transporter (DMT) superfamily. Small multidrug resistance (SMR) (TC 2.A.7.1) family. Gdx/SugE subfamily.</text>
</comment>
<feature type="transmembrane region" description="Helical" evidence="10">
    <location>
        <begin position="33"/>
        <end position="50"/>
    </location>
</feature>
<dbReference type="KEGG" id="dbr:Deba_3270"/>
<evidence type="ECO:0000256" key="8">
    <source>
        <dbReference type="ARBA" id="ARBA00039168"/>
    </source>
</evidence>
<dbReference type="Proteomes" id="UP000009047">
    <property type="component" value="Chromosome"/>
</dbReference>
<protein>
    <recommendedName>
        <fullName evidence="8">Guanidinium exporter</fullName>
    </recommendedName>
</protein>
<dbReference type="FunFam" id="1.10.3730.20:FF:000001">
    <property type="entry name" value="Quaternary ammonium compound resistance transporter SugE"/>
    <property type="match status" value="1"/>
</dbReference>
<dbReference type="eggNOG" id="COG2076">
    <property type="taxonomic scope" value="Bacteria"/>
</dbReference>
<evidence type="ECO:0000256" key="1">
    <source>
        <dbReference type="ARBA" id="ARBA00004651"/>
    </source>
</evidence>
<gene>
    <name evidence="11" type="ordered locus">Deba_3270</name>
</gene>
<dbReference type="Gene3D" id="1.10.3730.20">
    <property type="match status" value="1"/>
</dbReference>
<evidence type="ECO:0000256" key="5">
    <source>
        <dbReference type="ARBA" id="ARBA00022989"/>
    </source>
</evidence>
<dbReference type="InterPro" id="IPR045324">
    <property type="entry name" value="Small_multidrug_res"/>
</dbReference>
<name>E1QM38_DESB2</name>
<dbReference type="GO" id="GO:1990961">
    <property type="term" value="P:xenobiotic detoxification by transmembrane export across the plasma membrane"/>
    <property type="evidence" value="ECO:0007669"/>
    <property type="project" value="UniProtKB-ARBA"/>
</dbReference>
<dbReference type="PANTHER" id="PTHR30561">
    <property type="entry name" value="SMR FAMILY PROTON-DEPENDENT DRUG EFFLUX TRANSPORTER SUGE"/>
    <property type="match status" value="1"/>
</dbReference>
<evidence type="ECO:0000256" key="9">
    <source>
        <dbReference type="RuleBase" id="RU003942"/>
    </source>
</evidence>
<dbReference type="EMBL" id="CP002085">
    <property type="protein sequence ID" value="ADK86623.1"/>
    <property type="molecule type" value="Genomic_DNA"/>
</dbReference>
<evidence type="ECO:0000256" key="7">
    <source>
        <dbReference type="ARBA" id="ARBA00038151"/>
    </source>
</evidence>
<sequence length="104" mass="11422">MAWLYVFLAGLLEVAFAVCLKLSDSFSRWPYTVAFICLSGLSLWLLTLAMRAIPFGVCYAAWTGIGVLGTTLIGVVWFDDPLNWTRIAFTLTLLGSIVGLRLTA</sequence>
<evidence type="ECO:0000256" key="6">
    <source>
        <dbReference type="ARBA" id="ARBA00023136"/>
    </source>
</evidence>
<dbReference type="STRING" id="644282.Deba_3270"/>
<dbReference type="PANTHER" id="PTHR30561:SF0">
    <property type="entry name" value="GUANIDINIUM EXPORTER"/>
    <property type="match status" value="1"/>
</dbReference>
<dbReference type="InterPro" id="IPR000390">
    <property type="entry name" value="Small_drug/metabolite_transptr"/>
</dbReference>
<dbReference type="SUPFAM" id="SSF103481">
    <property type="entry name" value="Multidrug resistance efflux transporter EmrE"/>
    <property type="match status" value="1"/>
</dbReference>
<dbReference type="AlphaFoldDB" id="E1QM38"/>
<keyword evidence="2" id="KW-0813">Transport</keyword>
<dbReference type="HOGENOM" id="CLU_133067_1_3_7"/>
<comment type="subcellular location">
    <subcellularLocation>
        <location evidence="1 9">Cell membrane</location>
        <topology evidence="1 9">Multi-pass membrane protein</topology>
    </subcellularLocation>
</comment>
<evidence type="ECO:0000256" key="4">
    <source>
        <dbReference type="ARBA" id="ARBA00022692"/>
    </source>
</evidence>
<keyword evidence="5 10" id="KW-1133">Transmembrane helix</keyword>
<dbReference type="GO" id="GO:0022857">
    <property type="term" value="F:transmembrane transporter activity"/>
    <property type="evidence" value="ECO:0007669"/>
    <property type="project" value="InterPro"/>
</dbReference>
<proteinExistence type="inferred from homology"/>
<dbReference type="InterPro" id="IPR037185">
    <property type="entry name" value="EmrE-like"/>
</dbReference>
<evidence type="ECO:0000313" key="11">
    <source>
        <dbReference type="EMBL" id="ADK86623.1"/>
    </source>
</evidence>
<evidence type="ECO:0000256" key="10">
    <source>
        <dbReference type="SAM" id="Phobius"/>
    </source>
</evidence>